<dbReference type="InterPro" id="IPR042185">
    <property type="entry name" value="Serpin_sf_2"/>
</dbReference>
<evidence type="ECO:0000256" key="2">
    <source>
        <dbReference type="ARBA" id="ARBA00004496"/>
    </source>
</evidence>
<dbReference type="InterPro" id="IPR000215">
    <property type="entry name" value="Serpin_fam"/>
</dbReference>
<comment type="subcellular location">
    <subcellularLocation>
        <location evidence="2">Cytoplasm</location>
    </subcellularLocation>
    <subcellularLocation>
        <location evidence="1">Nucleus</location>
    </subcellularLocation>
</comment>
<dbReference type="InterPro" id="IPR042178">
    <property type="entry name" value="Serpin_sf_1"/>
</dbReference>
<evidence type="ECO:0000256" key="6">
    <source>
        <dbReference type="ARBA" id="ARBA00023242"/>
    </source>
</evidence>
<evidence type="ECO:0000313" key="9">
    <source>
        <dbReference type="Ensembl" id="ENSSOCP00000014737.1"/>
    </source>
</evidence>
<dbReference type="Gene3D" id="2.30.39.10">
    <property type="entry name" value="Alpha-1-antitrypsin, domain 1"/>
    <property type="match status" value="1"/>
</dbReference>
<evidence type="ECO:0000256" key="7">
    <source>
        <dbReference type="ARBA" id="ARBA00041146"/>
    </source>
</evidence>
<dbReference type="Proteomes" id="UP000694551">
    <property type="component" value="Unplaced"/>
</dbReference>
<comment type="similarity">
    <text evidence="3">Belongs to the serpin family. Ov-serpin subfamily.</text>
</comment>
<evidence type="ECO:0000256" key="5">
    <source>
        <dbReference type="ARBA" id="ARBA00022690"/>
    </source>
</evidence>
<dbReference type="SMART" id="SM00093">
    <property type="entry name" value="SERPIN"/>
    <property type="match status" value="1"/>
</dbReference>
<dbReference type="InterPro" id="IPR036186">
    <property type="entry name" value="Serpin_sf"/>
</dbReference>
<keyword evidence="4" id="KW-0963">Cytoplasm</keyword>
<sequence length="380" mass="43043">MESLSVSTNSFTLDLYKKLNEASKDQNIFFSPWSIATALAMVYLGAKGDTATQMSYPINSLPPFSCKGTSVKQNSPLKLLSAINKPSSTYLLKSASRLYEEKTYPLLPKFLKLITSYYNAKPQAVNFKTAAEQARALINLWVENETDRKIQDLLPAGSLNSRTVLVLVNAIYFKGNWEKKFLEKNTSEMPFRLSKTKTKPVQMMFLRDAFLIFHETTTKFKIIELPYVENELSMFVLLPDDISGNTNGLEQLTYEKLAEWTKSANMMKAEVDLYLPKLKLEENYDLKSTLSSMGIRNAFDPVQADFRGMSVKKDLYISKVVHKAFVEVNEEGTEAAAATAVLALRSKAPKMTFKADHPFLFFIRHNKSQTILFFGRLCSP</sequence>
<dbReference type="GO" id="GO:0004867">
    <property type="term" value="F:serine-type endopeptidase inhibitor activity"/>
    <property type="evidence" value="ECO:0007669"/>
    <property type="project" value="InterPro"/>
</dbReference>
<dbReference type="Gene3D" id="3.30.497.10">
    <property type="entry name" value="Antithrombin, subunit I, domain 2"/>
    <property type="match status" value="1"/>
</dbReference>
<protein>
    <recommendedName>
        <fullName evidence="7">Serpin B10</fullName>
    </recommendedName>
</protein>
<dbReference type="InterPro" id="IPR023795">
    <property type="entry name" value="Serpin_CS"/>
</dbReference>
<dbReference type="AlphaFoldDB" id="A0A8D0KWF8"/>
<dbReference type="FunFam" id="2.30.39.10:FF:000001">
    <property type="entry name" value="Serpin family B member 2"/>
    <property type="match status" value="1"/>
</dbReference>
<dbReference type="FunFam" id="2.10.310.10:FF:000001">
    <property type="entry name" value="Serpin family A member 1"/>
    <property type="match status" value="1"/>
</dbReference>
<evidence type="ECO:0000256" key="4">
    <source>
        <dbReference type="ARBA" id="ARBA00022490"/>
    </source>
</evidence>
<dbReference type="Ensembl" id="ENSSOCT00000015120.1">
    <property type="protein sequence ID" value="ENSSOCP00000014737.1"/>
    <property type="gene ID" value="ENSSOCG00000010850.1"/>
</dbReference>
<dbReference type="GO" id="GO:0005737">
    <property type="term" value="C:cytoplasm"/>
    <property type="evidence" value="ECO:0007669"/>
    <property type="project" value="UniProtKB-SubCell"/>
</dbReference>
<evidence type="ECO:0000256" key="1">
    <source>
        <dbReference type="ARBA" id="ARBA00004123"/>
    </source>
</evidence>
<dbReference type="PANTHER" id="PTHR11461">
    <property type="entry name" value="SERINE PROTEASE INHIBITOR, SERPIN"/>
    <property type="match status" value="1"/>
</dbReference>
<dbReference type="InterPro" id="IPR023796">
    <property type="entry name" value="Serpin_dom"/>
</dbReference>
<accession>A0A8D0KWF8</accession>
<feature type="domain" description="Serpin" evidence="8">
    <location>
        <begin position="13"/>
        <end position="380"/>
    </location>
</feature>
<keyword evidence="5" id="KW-0646">Protease inhibitor</keyword>
<keyword evidence="6" id="KW-0539">Nucleus</keyword>
<dbReference type="PROSITE" id="PS00284">
    <property type="entry name" value="SERPIN"/>
    <property type="match status" value="1"/>
</dbReference>
<name>A0A8D0KWF8_STROC</name>
<evidence type="ECO:0000259" key="8">
    <source>
        <dbReference type="SMART" id="SM00093"/>
    </source>
</evidence>
<keyword evidence="10" id="KW-1185">Reference proteome</keyword>
<reference evidence="9" key="2">
    <citation type="submission" date="2025-09" db="UniProtKB">
        <authorList>
            <consortium name="Ensembl"/>
        </authorList>
    </citation>
    <scope>IDENTIFICATION</scope>
</reference>
<organism evidence="9 10">
    <name type="scientific">Strix occidentalis caurina</name>
    <name type="common">northern spotted owl</name>
    <dbReference type="NCBI Taxonomy" id="311401"/>
    <lineage>
        <taxon>Eukaryota</taxon>
        <taxon>Metazoa</taxon>
        <taxon>Chordata</taxon>
        <taxon>Craniata</taxon>
        <taxon>Vertebrata</taxon>
        <taxon>Euteleostomi</taxon>
        <taxon>Archelosauria</taxon>
        <taxon>Archosauria</taxon>
        <taxon>Dinosauria</taxon>
        <taxon>Saurischia</taxon>
        <taxon>Theropoda</taxon>
        <taxon>Coelurosauria</taxon>
        <taxon>Aves</taxon>
        <taxon>Neognathae</taxon>
        <taxon>Neoaves</taxon>
        <taxon>Telluraves</taxon>
        <taxon>Strigiformes</taxon>
        <taxon>Strigidae</taxon>
        <taxon>Strix</taxon>
    </lineage>
</organism>
<dbReference type="PANTHER" id="PTHR11461:SF175">
    <property type="entry name" value="SERPIN B10"/>
    <property type="match status" value="1"/>
</dbReference>
<dbReference type="GO" id="GO:0005634">
    <property type="term" value="C:nucleus"/>
    <property type="evidence" value="ECO:0007669"/>
    <property type="project" value="UniProtKB-SubCell"/>
</dbReference>
<dbReference type="GO" id="GO:0005615">
    <property type="term" value="C:extracellular space"/>
    <property type="evidence" value="ECO:0007669"/>
    <property type="project" value="InterPro"/>
</dbReference>
<dbReference type="Pfam" id="PF00079">
    <property type="entry name" value="Serpin"/>
    <property type="match status" value="1"/>
</dbReference>
<reference evidence="9" key="1">
    <citation type="submission" date="2025-08" db="UniProtKB">
        <authorList>
            <consortium name="Ensembl"/>
        </authorList>
    </citation>
    <scope>IDENTIFICATION</scope>
</reference>
<evidence type="ECO:0000256" key="3">
    <source>
        <dbReference type="ARBA" id="ARBA00006426"/>
    </source>
</evidence>
<dbReference type="SUPFAM" id="SSF56574">
    <property type="entry name" value="Serpins"/>
    <property type="match status" value="1"/>
</dbReference>
<evidence type="ECO:0000313" key="10">
    <source>
        <dbReference type="Proteomes" id="UP000694551"/>
    </source>
</evidence>
<proteinExistence type="inferred from homology"/>
<dbReference type="CDD" id="cd19956">
    <property type="entry name" value="serpinB"/>
    <property type="match status" value="1"/>
</dbReference>